<dbReference type="EMBL" id="CABHMZ010000017">
    <property type="protein sequence ID" value="VUX01974.1"/>
    <property type="molecule type" value="Genomic_DNA"/>
</dbReference>
<evidence type="ECO:0000313" key="3">
    <source>
        <dbReference type="Proteomes" id="UP000385544"/>
    </source>
</evidence>
<organism evidence="2 3">
    <name type="scientific">Streptococcus constellatus</name>
    <dbReference type="NCBI Taxonomy" id="76860"/>
    <lineage>
        <taxon>Bacteria</taxon>
        <taxon>Bacillati</taxon>
        <taxon>Bacillota</taxon>
        <taxon>Bacilli</taxon>
        <taxon>Lactobacillales</taxon>
        <taxon>Streptococcaceae</taxon>
        <taxon>Streptococcus</taxon>
        <taxon>Streptococcus anginosus group</taxon>
    </lineage>
</organism>
<sequence length="138" mass="13501">MDSNGDLTISGGEVYVDGPTDGGNGALDYDGNGTITGGTVVMVGSNGMAMGFGSNSKQASILANVSGSAGDKVTITDSSGKEILSYTAAKNFQSVLVSSATIKDGESYTITVNGQSTTATASLTTQNGNGMGGGPGGR</sequence>
<feature type="region of interest" description="Disordered" evidence="1">
    <location>
        <begin position="1"/>
        <end position="20"/>
    </location>
</feature>
<name>A0A564T4E3_STRCV</name>
<evidence type="ECO:0000313" key="2">
    <source>
        <dbReference type="EMBL" id="VUX01974.1"/>
    </source>
</evidence>
<dbReference type="Proteomes" id="UP000385544">
    <property type="component" value="Unassembled WGS sequence"/>
</dbReference>
<evidence type="ECO:0000256" key="1">
    <source>
        <dbReference type="SAM" id="MobiDB-lite"/>
    </source>
</evidence>
<proteinExistence type="predicted"/>
<protein>
    <submittedName>
        <fullName evidence="2">Uncharacterized protein</fullName>
    </submittedName>
</protein>
<reference evidence="2 3" key="1">
    <citation type="submission" date="2019-07" db="EMBL/GenBank/DDBJ databases">
        <authorList>
            <person name="Hibberd C M."/>
            <person name="Gehrig L. J."/>
            <person name="Chang H.-W."/>
            <person name="Venkatesh S."/>
        </authorList>
    </citation>
    <scope>NUCLEOTIDE SEQUENCE [LARGE SCALE GENOMIC DNA]</scope>
    <source>
        <strain evidence="2">Streptococcus_constellatus_SS_Bg39</strain>
    </source>
</reference>
<accession>A0A564T4E3</accession>
<dbReference type="AlphaFoldDB" id="A0A564T4E3"/>
<gene>
    <name evidence="2" type="ORF">SCSS39_01174</name>
</gene>